<dbReference type="AlphaFoldDB" id="A0A829YEE7"/>
<keyword evidence="1" id="KW-0472">Membrane</keyword>
<evidence type="ECO:0000313" key="2">
    <source>
        <dbReference type="EMBL" id="GFE81715.1"/>
    </source>
</evidence>
<proteinExistence type="predicted"/>
<evidence type="ECO:0008006" key="4">
    <source>
        <dbReference type="Google" id="ProtNLM"/>
    </source>
</evidence>
<comment type="caution">
    <text evidence="2">The sequence shown here is derived from an EMBL/GenBank/DDBJ whole genome shotgun (WGS) entry which is preliminary data.</text>
</comment>
<dbReference type="RefSeq" id="WP_161813327.1">
    <property type="nucleotide sequence ID" value="NZ_BLJN01000003.1"/>
</dbReference>
<dbReference type="EMBL" id="BLJN01000003">
    <property type="protein sequence ID" value="GFE81715.1"/>
    <property type="molecule type" value="Genomic_DNA"/>
</dbReference>
<sequence>MADVQIRISKPIAIVALGLGMPAIAVIVAVLSWVIATELFKGRFDPLALPVILIVALFGRLLWVTTQHWESLFTTFRVSDAGVEIENRRYGAIALQWSEIDSASYNKLFGLVTLHSSKLSKPIGIMNNNTAQMSEEFEAALEMVRKYLAGRIQEQLV</sequence>
<evidence type="ECO:0000313" key="3">
    <source>
        <dbReference type="Proteomes" id="UP000445000"/>
    </source>
</evidence>
<feature type="transmembrane region" description="Helical" evidence="1">
    <location>
        <begin position="47"/>
        <end position="63"/>
    </location>
</feature>
<reference evidence="3" key="1">
    <citation type="submission" date="2020-01" db="EMBL/GenBank/DDBJ databases">
        <title>'Steroidobacter agaridevorans' sp. nov., agar-degrading bacteria isolated from rhizosphere soils.</title>
        <authorList>
            <person name="Ikenaga M."/>
            <person name="Kataoka M."/>
            <person name="Murouchi A."/>
            <person name="Katsuragi S."/>
            <person name="Sakai M."/>
        </authorList>
    </citation>
    <scope>NUCLEOTIDE SEQUENCE [LARGE SCALE GENOMIC DNA]</scope>
    <source>
        <strain evidence="3">YU21-B</strain>
    </source>
</reference>
<keyword evidence="3" id="KW-1185">Reference proteome</keyword>
<evidence type="ECO:0000256" key="1">
    <source>
        <dbReference type="SAM" id="Phobius"/>
    </source>
</evidence>
<protein>
    <recommendedName>
        <fullName evidence="4">YcxB-like protein domain-containing protein</fullName>
    </recommendedName>
</protein>
<accession>A0A829YEE7</accession>
<name>A0A829YEE7_9GAMM</name>
<feature type="transmembrane region" description="Helical" evidence="1">
    <location>
        <begin position="12"/>
        <end position="35"/>
    </location>
</feature>
<keyword evidence="1" id="KW-1133">Transmembrane helix</keyword>
<gene>
    <name evidence="2" type="ORF">GCM10011487_37150</name>
</gene>
<keyword evidence="1" id="KW-0812">Transmembrane</keyword>
<organism evidence="2 3">
    <name type="scientific">Steroidobacter agaridevorans</name>
    <dbReference type="NCBI Taxonomy" id="2695856"/>
    <lineage>
        <taxon>Bacteria</taxon>
        <taxon>Pseudomonadati</taxon>
        <taxon>Pseudomonadota</taxon>
        <taxon>Gammaproteobacteria</taxon>
        <taxon>Steroidobacterales</taxon>
        <taxon>Steroidobacteraceae</taxon>
        <taxon>Steroidobacter</taxon>
    </lineage>
</organism>
<dbReference type="Proteomes" id="UP000445000">
    <property type="component" value="Unassembled WGS sequence"/>
</dbReference>